<dbReference type="InterPro" id="IPR010982">
    <property type="entry name" value="Lambda_DNA-bd_dom_sf"/>
</dbReference>
<dbReference type="CDD" id="cd01392">
    <property type="entry name" value="HTH_LacI"/>
    <property type="match status" value="1"/>
</dbReference>
<feature type="region of interest" description="Disordered" evidence="4">
    <location>
        <begin position="1"/>
        <end position="24"/>
    </location>
</feature>
<dbReference type="Proteomes" id="UP000710815">
    <property type="component" value="Unassembled WGS sequence"/>
</dbReference>
<dbReference type="Gene3D" id="3.40.50.2300">
    <property type="match status" value="2"/>
</dbReference>
<proteinExistence type="predicted"/>
<dbReference type="PROSITE" id="PS00356">
    <property type="entry name" value="HTH_LACI_1"/>
    <property type="match status" value="1"/>
</dbReference>
<dbReference type="SUPFAM" id="SSF47413">
    <property type="entry name" value="lambda repressor-like DNA-binding domains"/>
    <property type="match status" value="1"/>
</dbReference>
<evidence type="ECO:0000313" key="6">
    <source>
        <dbReference type="EMBL" id="MCH9276863.1"/>
    </source>
</evidence>
<sequence>MSEMQSEPAADPRHVVTGRKGPAKTAGANIRDIAAAAGVSVATVSRVMRGNVKVSDATKAKVEQAVNALGYVPNAHARALTTPPNSVTLVLRSIRGGTYGDMVGELAHEVVRRGMACRLIATGGSAQVDAHAVLTDLLAQRPRVAIVMADDDPGAITDDELNGYADRFESMGTTLVALARPRCALSERIRVVDYENEPGMYKMTRYLLSMGHRDMLYVGKRAHSEIFAARYRGFLRALREAGIRHDEASDLVYDPVRYSDTARIVSRYRDGSPFTAVVGATDMLALDAINALRSLDVSVPQQISVAGFDDMPLSDELVVPLTTVHISFAEMGVAAVRLGLDGGGDIMMPSELVIRESAMPASDRR</sequence>
<dbReference type="EMBL" id="JAFEJT020000061">
    <property type="protein sequence ID" value="MCH9276863.1"/>
    <property type="molecule type" value="Genomic_DNA"/>
</dbReference>
<reference evidence="6 7" key="1">
    <citation type="journal article" date="2021" name="Environ. Microbiol.">
        <title>Genetic insights into the dark matter of the mammalian gut microbiota through targeted genome reconstruction.</title>
        <authorList>
            <person name="Lugli G.A."/>
            <person name="Alessandri G."/>
            <person name="Milani C."/>
            <person name="Viappiani A."/>
            <person name="Fontana F."/>
            <person name="Tarracchini C."/>
            <person name="Mancabelli L."/>
            <person name="Argentini C."/>
            <person name="Ruiz L."/>
            <person name="Margolles A."/>
            <person name="van Sinderen D."/>
            <person name="Turroni F."/>
            <person name="Ventura M."/>
        </authorList>
    </citation>
    <scope>NUCLEOTIDE SEQUENCE [LARGE SCALE GENOMIC DNA]</scope>
    <source>
        <strain evidence="6 7">MA1</strain>
    </source>
</reference>
<keyword evidence="1" id="KW-0805">Transcription regulation</keyword>
<dbReference type="PROSITE" id="PS50932">
    <property type="entry name" value="HTH_LACI_2"/>
    <property type="match status" value="1"/>
</dbReference>
<evidence type="ECO:0000256" key="1">
    <source>
        <dbReference type="ARBA" id="ARBA00023015"/>
    </source>
</evidence>
<evidence type="ECO:0000256" key="2">
    <source>
        <dbReference type="ARBA" id="ARBA00023125"/>
    </source>
</evidence>
<dbReference type="PANTHER" id="PTHR30146:SF109">
    <property type="entry name" value="HTH-TYPE TRANSCRIPTIONAL REGULATOR GALS"/>
    <property type="match status" value="1"/>
</dbReference>
<organism evidence="6 7">
    <name type="scientific">Bifidobacterium amazonense</name>
    <dbReference type="NCBI Taxonomy" id="2809027"/>
    <lineage>
        <taxon>Bacteria</taxon>
        <taxon>Bacillati</taxon>
        <taxon>Actinomycetota</taxon>
        <taxon>Actinomycetes</taxon>
        <taxon>Bifidobacteriales</taxon>
        <taxon>Bifidobacteriaceae</taxon>
        <taxon>Bifidobacterium</taxon>
    </lineage>
</organism>
<reference evidence="6 7" key="2">
    <citation type="journal article" date="2021" name="Syst. Appl. Microbiol.">
        <title>Phylogenetic classification of ten novel species belonging to the genus Bifidobacterium comprising B. phasiani sp. nov., B. pongonis sp. nov., B. saguinibicoloris sp. nov., B. colobi sp. nov., B. simiiventris sp. nov., B. santillanense sp. nov., B. miconis sp. nov., B. amazonense sp. nov., B. pluvialisilvae sp. nov., and B. miconisargentati sp. nov.</title>
        <authorList>
            <person name="Lugli G.A."/>
            <person name="Calvete-Torre I."/>
            <person name="Alessandri G."/>
            <person name="Milani C."/>
            <person name="Turroni F."/>
            <person name="Laiolo P."/>
            <person name="Ossiprandi M.C."/>
            <person name="Margolles A."/>
            <person name="Ruiz L."/>
            <person name="Ventura M."/>
        </authorList>
    </citation>
    <scope>NUCLEOTIDE SEQUENCE [LARGE SCALE GENOMIC DNA]</scope>
    <source>
        <strain evidence="6 7">MA1</strain>
    </source>
</reference>
<evidence type="ECO:0000313" key="7">
    <source>
        <dbReference type="Proteomes" id="UP000710815"/>
    </source>
</evidence>
<evidence type="ECO:0000256" key="3">
    <source>
        <dbReference type="ARBA" id="ARBA00023163"/>
    </source>
</evidence>
<keyword evidence="3" id="KW-0804">Transcription</keyword>
<dbReference type="RefSeq" id="WP_241514690.1">
    <property type="nucleotide sequence ID" value="NZ_JAFEJT020000061.1"/>
</dbReference>
<dbReference type="InterPro" id="IPR000843">
    <property type="entry name" value="HTH_LacI"/>
</dbReference>
<dbReference type="InterPro" id="IPR046335">
    <property type="entry name" value="LacI/GalR-like_sensor"/>
</dbReference>
<name>A0ABS9VXP0_9BIFI</name>
<dbReference type="Pfam" id="PF13377">
    <property type="entry name" value="Peripla_BP_3"/>
    <property type="match status" value="1"/>
</dbReference>
<protein>
    <submittedName>
        <fullName evidence="6">LacI family transcriptional regulator</fullName>
    </submittedName>
</protein>
<keyword evidence="7" id="KW-1185">Reference proteome</keyword>
<keyword evidence="2" id="KW-0238">DNA-binding</keyword>
<dbReference type="SUPFAM" id="SSF53822">
    <property type="entry name" value="Periplasmic binding protein-like I"/>
    <property type="match status" value="1"/>
</dbReference>
<dbReference type="Gene3D" id="1.10.260.40">
    <property type="entry name" value="lambda repressor-like DNA-binding domains"/>
    <property type="match status" value="1"/>
</dbReference>
<accession>A0ABS9VXP0</accession>
<evidence type="ECO:0000259" key="5">
    <source>
        <dbReference type="PROSITE" id="PS50932"/>
    </source>
</evidence>
<gene>
    <name evidence="6" type="ORF">JS533_011365</name>
</gene>
<dbReference type="InterPro" id="IPR028082">
    <property type="entry name" value="Peripla_BP_I"/>
</dbReference>
<dbReference type="Pfam" id="PF00356">
    <property type="entry name" value="LacI"/>
    <property type="match status" value="1"/>
</dbReference>
<evidence type="ECO:0000256" key="4">
    <source>
        <dbReference type="SAM" id="MobiDB-lite"/>
    </source>
</evidence>
<comment type="caution">
    <text evidence="6">The sequence shown here is derived from an EMBL/GenBank/DDBJ whole genome shotgun (WGS) entry which is preliminary data.</text>
</comment>
<feature type="domain" description="HTH lacI-type" evidence="5">
    <location>
        <begin position="28"/>
        <end position="82"/>
    </location>
</feature>
<dbReference type="PANTHER" id="PTHR30146">
    <property type="entry name" value="LACI-RELATED TRANSCRIPTIONAL REPRESSOR"/>
    <property type="match status" value="1"/>
</dbReference>
<dbReference type="CDD" id="cd06267">
    <property type="entry name" value="PBP1_LacI_sugar_binding-like"/>
    <property type="match status" value="1"/>
</dbReference>
<dbReference type="SMART" id="SM00354">
    <property type="entry name" value="HTH_LACI"/>
    <property type="match status" value="1"/>
</dbReference>